<feature type="transmembrane region" description="Helical" evidence="14">
    <location>
        <begin position="55"/>
        <end position="78"/>
    </location>
</feature>
<dbReference type="EMBL" id="JAAFYZ010000338">
    <property type="protein sequence ID" value="MBS2554233.1"/>
    <property type="molecule type" value="Genomic_DNA"/>
</dbReference>
<feature type="transmembrane region" description="Helical" evidence="14">
    <location>
        <begin position="281"/>
        <end position="301"/>
    </location>
</feature>
<dbReference type="PANTHER" id="PTHR23513:SF9">
    <property type="entry name" value="ENTEROBACTIN EXPORTER ENTS"/>
    <property type="match status" value="1"/>
</dbReference>
<keyword evidence="6 12" id="KW-0545">Nucleotide biosynthesis</keyword>
<dbReference type="Pfam" id="PF05977">
    <property type="entry name" value="MFS_3"/>
    <property type="match status" value="1"/>
</dbReference>
<feature type="domain" description="Thymidylate kinase-like" evidence="15">
    <location>
        <begin position="532"/>
        <end position="718"/>
    </location>
</feature>
<dbReference type="SUPFAM" id="SSF103473">
    <property type="entry name" value="MFS general substrate transporter"/>
    <property type="match status" value="1"/>
</dbReference>
<feature type="transmembrane region" description="Helical" evidence="14">
    <location>
        <begin position="411"/>
        <end position="433"/>
    </location>
</feature>
<keyword evidence="8 12" id="KW-0418">Kinase</keyword>
<dbReference type="InterPro" id="IPR036259">
    <property type="entry name" value="MFS_trans_sf"/>
</dbReference>
<feature type="transmembrane region" description="Helical" evidence="14">
    <location>
        <begin position="20"/>
        <end position="43"/>
    </location>
</feature>
<feature type="transmembrane region" description="Helical" evidence="14">
    <location>
        <begin position="378"/>
        <end position="399"/>
    </location>
</feature>
<evidence type="ECO:0000256" key="4">
    <source>
        <dbReference type="ARBA" id="ARBA00022679"/>
    </source>
</evidence>
<evidence type="ECO:0000256" key="2">
    <source>
        <dbReference type="ARBA" id="ARBA00022448"/>
    </source>
</evidence>
<reference evidence="16 17" key="1">
    <citation type="submission" date="2020-02" db="EMBL/GenBank/DDBJ databases">
        <title>Acidophilic actinobacteria isolated from forest soil.</title>
        <authorList>
            <person name="Golinska P."/>
        </authorList>
    </citation>
    <scope>NUCLEOTIDE SEQUENCE [LARGE SCALE GENOMIC DNA]</scope>
    <source>
        <strain evidence="16 17">NL8</strain>
    </source>
</reference>
<evidence type="ECO:0000256" key="8">
    <source>
        <dbReference type="ARBA" id="ARBA00022777"/>
    </source>
</evidence>
<dbReference type="Gene3D" id="1.20.1250.20">
    <property type="entry name" value="MFS general substrate transporter like domains"/>
    <property type="match status" value="1"/>
</dbReference>
<dbReference type="SUPFAM" id="SSF52540">
    <property type="entry name" value="P-loop containing nucleoside triphosphate hydrolases"/>
    <property type="match status" value="1"/>
</dbReference>
<dbReference type="InterPro" id="IPR027417">
    <property type="entry name" value="P-loop_NTPase"/>
</dbReference>
<feature type="transmembrane region" description="Helical" evidence="14">
    <location>
        <begin position="250"/>
        <end position="269"/>
    </location>
</feature>
<comment type="similarity">
    <text evidence="12">Belongs to the thymidylate kinase family.</text>
</comment>
<accession>A0ABS5L7C9</accession>
<evidence type="ECO:0000256" key="14">
    <source>
        <dbReference type="SAM" id="Phobius"/>
    </source>
</evidence>
<feature type="compositionally biased region" description="Gly residues" evidence="13">
    <location>
        <begin position="485"/>
        <end position="495"/>
    </location>
</feature>
<feature type="region of interest" description="Disordered" evidence="13">
    <location>
        <begin position="456"/>
        <end position="501"/>
    </location>
</feature>
<protein>
    <recommendedName>
        <fullName evidence="12">Thymidylate kinase</fullName>
        <ecNumber evidence="12">2.7.4.9</ecNumber>
    </recommendedName>
    <alternativeName>
        <fullName evidence="12">dTMP kinase</fullName>
    </alternativeName>
</protein>
<keyword evidence="4 12" id="KW-0808">Transferase</keyword>
<dbReference type="HAMAP" id="MF_00165">
    <property type="entry name" value="Thymidylate_kinase"/>
    <property type="match status" value="1"/>
</dbReference>
<feature type="transmembrane region" description="Helical" evidence="14">
    <location>
        <begin position="98"/>
        <end position="127"/>
    </location>
</feature>
<gene>
    <name evidence="12" type="primary">tmk</name>
    <name evidence="16" type="ORF">KGQ19_46005</name>
</gene>
<evidence type="ECO:0000259" key="15">
    <source>
        <dbReference type="Pfam" id="PF02223"/>
    </source>
</evidence>
<dbReference type="GO" id="GO:0004798">
    <property type="term" value="F:dTMP kinase activity"/>
    <property type="evidence" value="ECO:0007669"/>
    <property type="project" value="UniProtKB-EC"/>
</dbReference>
<dbReference type="CDD" id="cd01672">
    <property type="entry name" value="TMPK"/>
    <property type="match status" value="1"/>
</dbReference>
<dbReference type="Gene3D" id="3.40.50.300">
    <property type="entry name" value="P-loop containing nucleotide triphosphate hydrolases"/>
    <property type="match status" value="1"/>
</dbReference>
<comment type="function">
    <text evidence="12">Phosphorylation of dTMP to form dTDP in both de novo and salvage pathways of dTTP synthesis.</text>
</comment>
<evidence type="ECO:0000256" key="10">
    <source>
        <dbReference type="ARBA" id="ARBA00022989"/>
    </source>
</evidence>
<evidence type="ECO:0000256" key="1">
    <source>
        <dbReference type="ARBA" id="ARBA00004429"/>
    </source>
</evidence>
<comment type="subcellular location">
    <subcellularLocation>
        <location evidence="1">Cell inner membrane</location>
        <topology evidence="1">Multi-pass membrane protein</topology>
    </subcellularLocation>
</comment>
<evidence type="ECO:0000256" key="7">
    <source>
        <dbReference type="ARBA" id="ARBA00022741"/>
    </source>
</evidence>
<comment type="caution">
    <text evidence="16">The sequence shown here is derived from an EMBL/GenBank/DDBJ whole genome shotgun (WGS) entry which is preliminary data.</text>
</comment>
<dbReference type="Pfam" id="PF02223">
    <property type="entry name" value="Thymidylate_kin"/>
    <property type="match status" value="1"/>
</dbReference>
<feature type="transmembrane region" description="Helical" evidence="14">
    <location>
        <begin position="336"/>
        <end position="357"/>
    </location>
</feature>
<feature type="compositionally biased region" description="Basic and acidic residues" evidence="13">
    <location>
        <begin position="762"/>
        <end position="811"/>
    </location>
</feature>
<evidence type="ECO:0000256" key="5">
    <source>
        <dbReference type="ARBA" id="ARBA00022692"/>
    </source>
</evidence>
<dbReference type="PANTHER" id="PTHR23513">
    <property type="entry name" value="INTEGRAL MEMBRANE EFFLUX PROTEIN-RELATED"/>
    <property type="match status" value="1"/>
</dbReference>
<keyword evidence="10 14" id="KW-1133">Transmembrane helix</keyword>
<keyword evidence="5 14" id="KW-0812">Transmembrane</keyword>
<feature type="region of interest" description="Disordered" evidence="13">
    <location>
        <begin position="732"/>
        <end position="884"/>
    </location>
</feature>
<dbReference type="CDD" id="cd06173">
    <property type="entry name" value="MFS_MefA_like"/>
    <property type="match status" value="1"/>
</dbReference>
<comment type="catalytic activity">
    <reaction evidence="12">
        <text>dTMP + ATP = dTDP + ADP</text>
        <dbReference type="Rhea" id="RHEA:13517"/>
        <dbReference type="ChEBI" id="CHEBI:30616"/>
        <dbReference type="ChEBI" id="CHEBI:58369"/>
        <dbReference type="ChEBI" id="CHEBI:63528"/>
        <dbReference type="ChEBI" id="CHEBI:456216"/>
        <dbReference type="EC" id="2.7.4.9"/>
    </reaction>
</comment>
<evidence type="ECO:0000256" key="9">
    <source>
        <dbReference type="ARBA" id="ARBA00022840"/>
    </source>
</evidence>
<keyword evidence="17" id="KW-1185">Reference proteome</keyword>
<dbReference type="NCBIfam" id="TIGR00041">
    <property type="entry name" value="DTMP_kinase"/>
    <property type="match status" value="1"/>
</dbReference>
<dbReference type="InterPro" id="IPR039430">
    <property type="entry name" value="Thymidylate_kin-like_dom"/>
</dbReference>
<keyword evidence="11 14" id="KW-0472">Membrane</keyword>
<feature type="binding site" evidence="12">
    <location>
        <begin position="534"/>
        <end position="541"/>
    </location>
    <ligand>
        <name>ATP</name>
        <dbReference type="ChEBI" id="CHEBI:30616"/>
    </ligand>
</feature>
<dbReference type="Proteomes" id="UP000730482">
    <property type="component" value="Unassembled WGS sequence"/>
</dbReference>
<keyword evidence="9 12" id="KW-0067">ATP-binding</keyword>
<sequence>MESSPVGIRDVLAIPDFRRLWTALSLSSLGDWLGLLAQSSLAVSLAGGGYASRSYAVAGVFVVRLIPAVLFGPIAGVAADRLDRRWTMVTGDSARCLLFISIPLMGTLWWLFAATFLIEIAAMFWIPAKEATVPNLVPPRLLEPANQISLLTAYGTAPIAAGVFTVLALITKALAHQWTFFTAQPVDLALYFDALTFLFSALTIARLKSIPARSAMERAAARRHTEDHRSPLRTLLEGWRYLGIDKRIRGVIIGTAGAFAAGGAVVGLARTYVGDLHGGQAAYGVLFGTVFLGLAAGMFSGSRMLPGMARERLFGSVIFAAGVVLCLFALVPVLLISVVCALVIGFLGGTAWIIGQTMLGREVADELRGRTFAFVQSLIRVILVLILAVAPAVAGVFGAHTLPLPGAAVTYGGAAITLFGAGLLAAGVGWVAYRMMDDVPGKSLRNELKAALKRSTAATSTRAGGAAGPGADPGPTTGAAPGSMPGAGTGTGTQAGTGAVTSASSTGNVALLPGSGAIERTAHTYTGTFLSFEGGDGSGKSTQLNLLADWLRGRGHEVVVTREPGGTPLGTKLRAIVLDAHNADVISPRAEALIYAADRADHVERVIRPALERGAVVITDRYVDSSLAYQGAGRALSAREVELLSHWATQGLMPDVTVLMDLDPIEAARRRKTPADRLELESVEFHRRVRNGYLELAAAEPERFIVIDAREPVEQIAGRIRARLEGRIHLSRQQRTEEAERREEERRKAAEQRAVQMAELSDAERRRAEAEAEQRDQAQREQEAREAARQEHRRRLEEDAARAERAARERAQNNADLATRLGQTERPSITSEPTATPPRATTPTHTTAPPAQPPASPNAEDIATPSTRGEWEVPDYVAEPELDEEPEQDAMALADELFGVRQQTRHGGEDA</sequence>
<organism evidence="16 17">
    <name type="scientific">Catenulispora pinistramenti</name>
    <dbReference type="NCBI Taxonomy" id="2705254"/>
    <lineage>
        <taxon>Bacteria</taxon>
        <taxon>Bacillati</taxon>
        <taxon>Actinomycetota</taxon>
        <taxon>Actinomycetes</taxon>
        <taxon>Catenulisporales</taxon>
        <taxon>Catenulisporaceae</taxon>
        <taxon>Catenulispora</taxon>
    </lineage>
</organism>
<evidence type="ECO:0000313" key="17">
    <source>
        <dbReference type="Proteomes" id="UP000730482"/>
    </source>
</evidence>
<dbReference type="InterPro" id="IPR010290">
    <property type="entry name" value="TM_effector"/>
</dbReference>
<keyword evidence="2" id="KW-0813">Transport</keyword>
<dbReference type="RefSeq" id="WP_212021500.1">
    <property type="nucleotide sequence ID" value="NZ_JAAFYZ010000338.1"/>
</dbReference>
<feature type="transmembrane region" description="Helical" evidence="14">
    <location>
        <begin position="313"/>
        <end position="330"/>
    </location>
</feature>
<keyword evidence="3" id="KW-1003">Cell membrane</keyword>
<proteinExistence type="inferred from homology"/>
<evidence type="ECO:0000256" key="12">
    <source>
        <dbReference type="HAMAP-Rule" id="MF_00165"/>
    </source>
</evidence>
<dbReference type="InterPro" id="IPR018094">
    <property type="entry name" value="Thymidylate_kinase"/>
</dbReference>
<dbReference type="EC" id="2.7.4.9" evidence="12"/>
<dbReference type="PROSITE" id="PS01331">
    <property type="entry name" value="THYMIDYLATE_KINASE"/>
    <property type="match status" value="1"/>
</dbReference>
<name>A0ABS5L7C9_9ACTN</name>
<dbReference type="InterPro" id="IPR018095">
    <property type="entry name" value="Thymidylate_kin_CS"/>
</dbReference>
<evidence type="ECO:0000256" key="11">
    <source>
        <dbReference type="ARBA" id="ARBA00023136"/>
    </source>
</evidence>
<feature type="compositionally biased region" description="Low complexity" evidence="13">
    <location>
        <begin position="833"/>
        <end position="849"/>
    </location>
</feature>
<evidence type="ECO:0000256" key="6">
    <source>
        <dbReference type="ARBA" id="ARBA00022727"/>
    </source>
</evidence>
<evidence type="ECO:0000256" key="3">
    <source>
        <dbReference type="ARBA" id="ARBA00022475"/>
    </source>
</evidence>
<feature type="compositionally biased region" description="Polar residues" evidence="13">
    <location>
        <begin position="812"/>
        <end position="832"/>
    </location>
</feature>
<feature type="transmembrane region" description="Helical" evidence="14">
    <location>
        <begin position="148"/>
        <end position="170"/>
    </location>
</feature>
<evidence type="ECO:0000256" key="13">
    <source>
        <dbReference type="SAM" id="MobiDB-lite"/>
    </source>
</evidence>
<feature type="compositionally biased region" description="Basic and acidic residues" evidence="13">
    <location>
        <begin position="732"/>
        <end position="751"/>
    </location>
</feature>
<keyword evidence="7 12" id="KW-0547">Nucleotide-binding</keyword>
<evidence type="ECO:0000313" key="16">
    <source>
        <dbReference type="EMBL" id="MBS2554233.1"/>
    </source>
</evidence>
<feature type="compositionally biased region" description="Low complexity" evidence="13">
    <location>
        <begin position="456"/>
        <end position="484"/>
    </location>
</feature>